<name>A0ABV8X1L9_9LACT</name>
<dbReference type="Proteomes" id="UP001595817">
    <property type="component" value="Unassembled WGS sequence"/>
</dbReference>
<reference evidence="2" key="1">
    <citation type="journal article" date="2019" name="Int. J. Syst. Evol. Microbiol.">
        <title>The Global Catalogue of Microorganisms (GCM) 10K type strain sequencing project: providing services to taxonomists for standard genome sequencing and annotation.</title>
        <authorList>
            <consortium name="The Broad Institute Genomics Platform"/>
            <consortium name="The Broad Institute Genome Sequencing Center for Infectious Disease"/>
            <person name="Wu L."/>
            <person name="Ma J."/>
        </authorList>
    </citation>
    <scope>NUCLEOTIDE SEQUENCE [LARGE SCALE GENOMIC DNA]</scope>
    <source>
        <strain evidence="2">CCUG 59778</strain>
    </source>
</reference>
<accession>A0ABV8X1L9</accession>
<sequence>MVKLIDIRSKTQRTNGTRPLSQITHIARHHSATKDGDFFTFWRTWNGQKKWGTGGYHEIIMRDGSIQLDKVHIIV</sequence>
<protein>
    <submittedName>
        <fullName evidence="1">Uncharacterized protein</fullName>
    </submittedName>
</protein>
<proteinExistence type="predicted"/>
<dbReference type="EMBL" id="JBHSEC010000003">
    <property type="protein sequence ID" value="MFC4409446.1"/>
    <property type="molecule type" value="Genomic_DNA"/>
</dbReference>
<gene>
    <name evidence="1" type="ORF">ACFOZY_03230</name>
</gene>
<organism evidence="1 2">
    <name type="scientific">Chungangia koreensis</name>
    <dbReference type="NCBI Taxonomy" id="752657"/>
    <lineage>
        <taxon>Bacteria</taxon>
        <taxon>Bacillati</taxon>
        <taxon>Bacillota</taxon>
        <taxon>Bacilli</taxon>
        <taxon>Lactobacillales</taxon>
        <taxon>Chungangia</taxon>
    </lineage>
</organism>
<evidence type="ECO:0000313" key="2">
    <source>
        <dbReference type="Proteomes" id="UP001595817"/>
    </source>
</evidence>
<comment type="caution">
    <text evidence="1">The sequence shown here is derived from an EMBL/GenBank/DDBJ whole genome shotgun (WGS) entry which is preliminary data.</text>
</comment>
<dbReference type="RefSeq" id="WP_378152219.1">
    <property type="nucleotide sequence ID" value="NZ_JBHSEC010000003.1"/>
</dbReference>
<keyword evidence="2" id="KW-1185">Reference proteome</keyword>
<evidence type="ECO:0000313" key="1">
    <source>
        <dbReference type="EMBL" id="MFC4409446.1"/>
    </source>
</evidence>